<dbReference type="STRING" id="4795.A0A225UU46"/>
<dbReference type="InterPro" id="IPR050158">
    <property type="entry name" value="Ubiquitin_ubiquitin-like"/>
</dbReference>
<accession>A0A225UU46</accession>
<keyword evidence="5" id="KW-1185">Reference proteome</keyword>
<dbReference type="InterPro" id="IPR029071">
    <property type="entry name" value="Ubiquitin-like_domsf"/>
</dbReference>
<evidence type="ECO:0000313" key="5">
    <source>
        <dbReference type="Proteomes" id="UP000198211"/>
    </source>
</evidence>
<dbReference type="InterPro" id="IPR000626">
    <property type="entry name" value="Ubiquitin-like_dom"/>
</dbReference>
<reference evidence="5" key="1">
    <citation type="submission" date="2017-03" db="EMBL/GenBank/DDBJ databases">
        <title>Phytopthora megakarya and P. palmivora, two closely related causual agents of cacao black pod achieved similar genome size and gene model numbers by different mechanisms.</title>
        <authorList>
            <person name="Ali S."/>
            <person name="Shao J."/>
            <person name="Larry D.J."/>
            <person name="Kronmiller B."/>
            <person name="Shen D."/>
            <person name="Strem M.D."/>
            <person name="Melnick R.L."/>
            <person name="Guiltinan M.J."/>
            <person name="Tyler B.M."/>
            <person name="Meinhardt L.W."/>
            <person name="Bailey B.A."/>
        </authorList>
    </citation>
    <scope>NUCLEOTIDE SEQUENCE [LARGE SCALE GENOMIC DNA]</scope>
    <source>
        <strain evidence="5">zdho120</strain>
    </source>
</reference>
<evidence type="ECO:0000259" key="2">
    <source>
        <dbReference type="PROSITE" id="PS50053"/>
    </source>
</evidence>
<dbReference type="GO" id="GO:0008270">
    <property type="term" value="F:zinc ion binding"/>
    <property type="evidence" value="ECO:0007669"/>
    <property type="project" value="UniProtKB-KW"/>
</dbReference>
<dbReference type="InterPro" id="IPR019956">
    <property type="entry name" value="Ubiquitin_dom"/>
</dbReference>
<comment type="caution">
    <text evidence="4">The sequence shown here is derived from an EMBL/GenBank/DDBJ whole genome shotgun (WGS) entry which is preliminary data.</text>
</comment>
<dbReference type="Pfam" id="PF13639">
    <property type="entry name" value="zf-RING_2"/>
    <property type="match status" value="1"/>
</dbReference>
<dbReference type="PROSITE" id="PS50089">
    <property type="entry name" value="ZF_RING_2"/>
    <property type="match status" value="1"/>
</dbReference>
<evidence type="ECO:0000259" key="3">
    <source>
        <dbReference type="PROSITE" id="PS50089"/>
    </source>
</evidence>
<dbReference type="InterPro" id="IPR001841">
    <property type="entry name" value="Znf_RING"/>
</dbReference>
<protein>
    <submittedName>
        <fullName evidence="4">Ubiquitin family protein</fullName>
    </submittedName>
</protein>
<dbReference type="CDD" id="cd16448">
    <property type="entry name" value="RING-H2"/>
    <property type="match status" value="1"/>
</dbReference>
<keyword evidence="1" id="KW-0862">Zinc</keyword>
<dbReference type="PRINTS" id="PR00348">
    <property type="entry name" value="UBIQUITIN"/>
</dbReference>
<keyword evidence="1" id="KW-0479">Metal-binding</keyword>
<dbReference type="SUPFAM" id="SSF54236">
    <property type="entry name" value="Ubiquitin-like"/>
    <property type="match status" value="1"/>
</dbReference>
<gene>
    <name evidence="4" type="ORF">PHMEG_00033242</name>
</gene>
<dbReference type="Gene3D" id="3.30.40.10">
    <property type="entry name" value="Zinc/RING finger domain, C3HC4 (zinc finger)"/>
    <property type="match status" value="1"/>
</dbReference>
<dbReference type="Proteomes" id="UP000198211">
    <property type="component" value="Unassembled WGS sequence"/>
</dbReference>
<dbReference type="OrthoDB" id="428577at2759"/>
<dbReference type="Gene3D" id="3.10.20.90">
    <property type="entry name" value="Phosphatidylinositol 3-kinase Catalytic Subunit, Chain A, domain 1"/>
    <property type="match status" value="1"/>
</dbReference>
<dbReference type="EMBL" id="NBNE01011575">
    <property type="protein sequence ID" value="OWY96481.1"/>
    <property type="molecule type" value="Genomic_DNA"/>
</dbReference>
<dbReference type="InterPro" id="IPR013083">
    <property type="entry name" value="Znf_RING/FYVE/PHD"/>
</dbReference>
<feature type="domain" description="Ubiquitin-like" evidence="2">
    <location>
        <begin position="107"/>
        <end position="181"/>
    </location>
</feature>
<proteinExistence type="predicted"/>
<feature type="domain" description="RING-type" evidence="3">
    <location>
        <begin position="347"/>
        <end position="394"/>
    </location>
</feature>
<dbReference type="SUPFAM" id="SSF57850">
    <property type="entry name" value="RING/U-box"/>
    <property type="match status" value="1"/>
</dbReference>
<organism evidence="4 5">
    <name type="scientific">Phytophthora megakarya</name>
    <dbReference type="NCBI Taxonomy" id="4795"/>
    <lineage>
        <taxon>Eukaryota</taxon>
        <taxon>Sar</taxon>
        <taxon>Stramenopiles</taxon>
        <taxon>Oomycota</taxon>
        <taxon>Peronosporomycetes</taxon>
        <taxon>Peronosporales</taxon>
        <taxon>Peronosporaceae</taxon>
        <taxon>Phytophthora</taxon>
    </lineage>
</organism>
<dbReference type="PANTHER" id="PTHR10666">
    <property type="entry name" value="UBIQUITIN"/>
    <property type="match status" value="1"/>
</dbReference>
<dbReference type="Pfam" id="PF00240">
    <property type="entry name" value="ubiquitin"/>
    <property type="match status" value="1"/>
</dbReference>
<dbReference type="SMART" id="SM00213">
    <property type="entry name" value="UBQ"/>
    <property type="match status" value="1"/>
</dbReference>
<dbReference type="SMART" id="SM00184">
    <property type="entry name" value="RING"/>
    <property type="match status" value="1"/>
</dbReference>
<sequence length="397" mass="44781">MSAFSVPIPWRSVKDFGLSGVVEITSSDIRGQDMKDVHVREFIAMINKKLREASPNPEKAVTHLLLHGVRVNSTSLLEHLVPELMANSPRFLATTHIRPTRPKRTSMVVFVKKATGATVAVECTSKDTINYVKNKVTNKYELFSGRCITYSGKILRDHQTLAHYNVKNLSTLYLTTRLRGGFNNIPVSRTFADVSDTSLITPINFDPTAPEWRCCSKGLNIEGRCANPGCCAYRRMIIDRKHFDMFNLILDDNVRCPMCGHTVKPVTCGLYSCNWRYDGVKTSDGLSIGSPWQDAQGYVYYRFEADENSGSVDWASLLMIVKPRDESVSVNMMVATNSEEINWDEMCSICWSPFGSPSKCATNRCGHNFHRVCSSEWAKWCKHNHTQPSCPICRRTV</sequence>
<dbReference type="AlphaFoldDB" id="A0A225UU46"/>
<evidence type="ECO:0000313" key="4">
    <source>
        <dbReference type="EMBL" id="OWY96481.1"/>
    </source>
</evidence>
<keyword evidence="1" id="KW-0863">Zinc-finger</keyword>
<name>A0A225UU46_9STRA</name>
<evidence type="ECO:0000256" key="1">
    <source>
        <dbReference type="PROSITE-ProRule" id="PRU00175"/>
    </source>
</evidence>
<dbReference type="PROSITE" id="PS50053">
    <property type="entry name" value="UBIQUITIN_2"/>
    <property type="match status" value="1"/>
</dbReference>